<dbReference type="EMBL" id="VFQC01000002">
    <property type="protein sequence ID" value="TQN28403.1"/>
    <property type="molecule type" value="Genomic_DNA"/>
</dbReference>
<sequence>MSEGSPAPPEPEPQNPGGLVARYRVPVVTGGVVAATAAAIVLPLWLAPGPPYTEVPTCEELFTEELTSELHLGDVGMVGLGNEDRSYPSLNMPDGPDRTCFDVQDNSLALTVTRYDAEADSPDYSEVRQTVADRRKTRREWLEGSTQPDVPYTATEVEELDTGDEGFASLYEPSDEKRWDYAEWTPTGDGRSHAVAVFNTRNLLVRVTAYGSGNQTLRSPLATVQRVAPALEERIADTGETA</sequence>
<gene>
    <name evidence="1" type="ORF">FHX37_3745</name>
</gene>
<keyword evidence="2" id="KW-1185">Reference proteome</keyword>
<dbReference type="AlphaFoldDB" id="A0A543N992"/>
<dbReference type="Proteomes" id="UP000317422">
    <property type="component" value="Unassembled WGS sequence"/>
</dbReference>
<proteinExistence type="predicted"/>
<comment type="caution">
    <text evidence="1">The sequence shown here is derived from an EMBL/GenBank/DDBJ whole genome shotgun (WGS) entry which is preliminary data.</text>
</comment>
<organism evidence="1 2">
    <name type="scientific">Haloactinospora alba</name>
    <dbReference type="NCBI Taxonomy" id="405555"/>
    <lineage>
        <taxon>Bacteria</taxon>
        <taxon>Bacillati</taxon>
        <taxon>Actinomycetota</taxon>
        <taxon>Actinomycetes</taxon>
        <taxon>Streptosporangiales</taxon>
        <taxon>Nocardiopsidaceae</taxon>
        <taxon>Haloactinospora</taxon>
    </lineage>
</organism>
<reference evidence="1 2" key="1">
    <citation type="submission" date="2019-06" db="EMBL/GenBank/DDBJ databases">
        <title>Sequencing the genomes of 1000 actinobacteria strains.</title>
        <authorList>
            <person name="Klenk H.-P."/>
        </authorList>
    </citation>
    <scope>NUCLEOTIDE SEQUENCE [LARGE SCALE GENOMIC DNA]</scope>
    <source>
        <strain evidence="1 2">DSM 45015</strain>
    </source>
</reference>
<name>A0A543N992_9ACTN</name>
<evidence type="ECO:0000313" key="2">
    <source>
        <dbReference type="Proteomes" id="UP000317422"/>
    </source>
</evidence>
<dbReference type="RefSeq" id="WP_170181634.1">
    <property type="nucleotide sequence ID" value="NZ_VFQC01000002.1"/>
</dbReference>
<evidence type="ECO:0000313" key="1">
    <source>
        <dbReference type="EMBL" id="TQN28403.1"/>
    </source>
</evidence>
<accession>A0A543N992</accession>
<protein>
    <submittedName>
        <fullName evidence="1">Uncharacterized protein</fullName>
    </submittedName>
</protein>